<reference evidence="1" key="1">
    <citation type="submission" date="2022-07" db="EMBL/GenBank/DDBJ databases">
        <title>Complete genome of DND4.</title>
        <authorList>
            <person name="Cao G."/>
        </authorList>
    </citation>
    <scope>NUCLEOTIDE SEQUENCE</scope>
    <source>
        <strain evidence="1">DND4</strain>
    </source>
</reference>
<keyword evidence="1" id="KW-0378">Hydrolase</keyword>
<proteinExistence type="predicted"/>
<evidence type="ECO:0000313" key="1">
    <source>
        <dbReference type="EMBL" id="UTT53783.1"/>
    </source>
</evidence>
<keyword evidence="1" id="KW-0255">Endonuclease</keyword>
<sequence length="170" mass="19188">MTEEWKSIPGFEGLYEASSLGRIRSVLAHPKGRTPALHVLTPSLHANGYLNVGLRRNGRRKVIGVHRLVCAAFHGAPAPGQEARHRDNDPSNNVPSNLCWGTHAENVQDAVEAGNHFSMNRDRTHCRRNHAFTEENTYRNAGRRICRTCSRDKARRWRASQNDTTNKEQS</sequence>
<gene>
    <name evidence="1" type="ORF">NMQ05_04170</name>
</gene>
<protein>
    <submittedName>
        <fullName evidence="1">NUMOD4 motif-containing HNH endonuclease</fullName>
    </submittedName>
</protein>
<dbReference type="EMBL" id="CP101471">
    <property type="protein sequence ID" value="UTT53783.1"/>
    <property type="molecule type" value="Genomic_DNA"/>
</dbReference>
<accession>A0ACD4B899</accession>
<organism evidence="1 2">
    <name type="scientific">Microbacterium maritypicum</name>
    <name type="common">Microbacterium liquefaciens</name>
    <dbReference type="NCBI Taxonomy" id="33918"/>
    <lineage>
        <taxon>Bacteria</taxon>
        <taxon>Bacillati</taxon>
        <taxon>Actinomycetota</taxon>
        <taxon>Actinomycetes</taxon>
        <taxon>Micrococcales</taxon>
        <taxon>Microbacteriaceae</taxon>
        <taxon>Microbacterium</taxon>
    </lineage>
</organism>
<name>A0ACD4B899_MICMQ</name>
<dbReference type="Proteomes" id="UP001060245">
    <property type="component" value="Chromosome"/>
</dbReference>
<evidence type="ECO:0000313" key="2">
    <source>
        <dbReference type="Proteomes" id="UP001060245"/>
    </source>
</evidence>
<keyword evidence="1" id="KW-0540">Nuclease</keyword>
<keyword evidence="2" id="KW-1185">Reference proteome</keyword>